<evidence type="ECO:0000256" key="10">
    <source>
        <dbReference type="ARBA" id="ARBA00023239"/>
    </source>
</evidence>
<evidence type="ECO:0000313" key="14">
    <source>
        <dbReference type="EMBL" id="MFL2029297.1"/>
    </source>
</evidence>
<accession>A0ABW8UBQ3</accession>
<evidence type="ECO:0000256" key="6">
    <source>
        <dbReference type="ARBA" id="ARBA00022485"/>
    </source>
</evidence>
<feature type="domain" description="Serine dehydratase beta chain" evidence="13">
    <location>
        <begin position="6"/>
        <end position="87"/>
    </location>
</feature>
<organism evidence="14 15">
    <name type="scientific">Loigolactobacillus zhaoyuanensis</name>
    <dbReference type="NCBI Taxonomy" id="2486017"/>
    <lineage>
        <taxon>Bacteria</taxon>
        <taxon>Bacillati</taxon>
        <taxon>Bacillota</taxon>
        <taxon>Bacilli</taxon>
        <taxon>Lactobacillales</taxon>
        <taxon>Lactobacillaceae</taxon>
        <taxon>Loigolactobacillus</taxon>
    </lineage>
</organism>
<evidence type="ECO:0000256" key="1">
    <source>
        <dbReference type="ARBA" id="ARBA00001966"/>
    </source>
</evidence>
<dbReference type="InterPro" id="IPR005131">
    <property type="entry name" value="Ser_deHydtase_bsu"/>
</dbReference>
<evidence type="ECO:0000256" key="5">
    <source>
        <dbReference type="ARBA" id="ARBA00022432"/>
    </source>
</evidence>
<evidence type="ECO:0000256" key="3">
    <source>
        <dbReference type="ARBA" id="ARBA00008636"/>
    </source>
</evidence>
<keyword evidence="5" id="KW-0312">Gluconeogenesis</keyword>
<evidence type="ECO:0000256" key="11">
    <source>
        <dbReference type="ARBA" id="ARBA00041766"/>
    </source>
</evidence>
<sequence length="215" mass="23283">MINYKSVFDIIGPIMIGPSSSHTAGAVALGHAARQVFHGQVTSVVIHYYESFAETHKGHGTDYAVIAGILGLSPSDPDVPIALELAKKQAITIKFIEEKVPSPIGHPNTAIIHLMNLSHQITLAGCSIGGGTIQIREIQMDGFTIKPTGPLPLLLVQQVSDQVKLTVRLEKLSHINQQKSYHSVKGDLFEYELDTPLRAADLTALAADYPQLVYI</sequence>
<comment type="pathway">
    <text evidence="2">Carbohydrate biosynthesis; gluconeogenesis.</text>
</comment>
<dbReference type="EC" id="4.3.1.17" evidence="4"/>
<evidence type="ECO:0000256" key="8">
    <source>
        <dbReference type="ARBA" id="ARBA00023004"/>
    </source>
</evidence>
<comment type="cofactor">
    <cofactor evidence="1">
        <name>[4Fe-4S] cluster</name>
        <dbReference type="ChEBI" id="CHEBI:49883"/>
    </cofactor>
</comment>
<dbReference type="Gene3D" id="3.30.1330.90">
    <property type="entry name" value="D-3-phosphoglycerate dehydrogenase, domain 3"/>
    <property type="match status" value="1"/>
</dbReference>
<dbReference type="PANTHER" id="PTHR30182:SF12">
    <property type="entry name" value="L-SERINE DEHYDRATASE, BETA CHAIN-RELATED"/>
    <property type="match status" value="1"/>
</dbReference>
<keyword evidence="6" id="KW-0004">4Fe-4S</keyword>
<keyword evidence="7" id="KW-0479">Metal-binding</keyword>
<evidence type="ECO:0000259" key="13">
    <source>
        <dbReference type="Pfam" id="PF03315"/>
    </source>
</evidence>
<evidence type="ECO:0000313" key="15">
    <source>
        <dbReference type="Proteomes" id="UP001625389"/>
    </source>
</evidence>
<evidence type="ECO:0000256" key="12">
    <source>
        <dbReference type="ARBA" id="ARBA00049406"/>
    </source>
</evidence>
<dbReference type="Proteomes" id="UP001625389">
    <property type="component" value="Unassembled WGS sequence"/>
</dbReference>
<proteinExistence type="inferred from homology"/>
<dbReference type="InterPro" id="IPR051318">
    <property type="entry name" value="Fe-S_L-Ser"/>
</dbReference>
<keyword evidence="10" id="KW-0456">Lyase</keyword>
<dbReference type="SUPFAM" id="SSF143548">
    <property type="entry name" value="Serine metabolism enzymes domain"/>
    <property type="match status" value="1"/>
</dbReference>
<evidence type="ECO:0000256" key="4">
    <source>
        <dbReference type="ARBA" id="ARBA00012093"/>
    </source>
</evidence>
<evidence type="ECO:0000256" key="7">
    <source>
        <dbReference type="ARBA" id="ARBA00022723"/>
    </source>
</evidence>
<evidence type="ECO:0000256" key="2">
    <source>
        <dbReference type="ARBA" id="ARBA00004742"/>
    </source>
</evidence>
<comment type="catalytic activity">
    <reaction evidence="12">
        <text>L-serine = pyruvate + NH4(+)</text>
        <dbReference type="Rhea" id="RHEA:19169"/>
        <dbReference type="ChEBI" id="CHEBI:15361"/>
        <dbReference type="ChEBI" id="CHEBI:28938"/>
        <dbReference type="ChEBI" id="CHEBI:33384"/>
        <dbReference type="EC" id="4.3.1.17"/>
    </reaction>
</comment>
<comment type="caution">
    <text evidence="14">The sequence shown here is derived from an EMBL/GenBank/DDBJ whole genome shotgun (WGS) entry which is preliminary data.</text>
</comment>
<keyword evidence="8" id="KW-0408">Iron</keyword>
<gene>
    <name evidence="14" type="ORF">ACEN34_06660</name>
</gene>
<keyword evidence="9" id="KW-0411">Iron-sulfur</keyword>
<comment type="similarity">
    <text evidence="3">Belongs to the iron-sulfur dependent L-serine dehydratase family.</text>
</comment>
<dbReference type="InterPro" id="IPR029009">
    <property type="entry name" value="ASB_dom_sf"/>
</dbReference>
<dbReference type="PANTHER" id="PTHR30182">
    <property type="entry name" value="L-SERINE DEHYDRATASE"/>
    <property type="match status" value="1"/>
</dbReference>
<dbReference type="Pfam" id="PF03315">
    <property type="entry name" value="SDH_beta"/>
    <property type="match status" value="1"/>
</dbReference>
<evidence type="ECO:0000256" key="9">
    <source>
        <dbReference type="ARBA" id="ARBA00023014"/>
    </source>
</evidence>
<dbReference type="RefSeq" id="WP_407137325.1">
    <property type="nucleotide sequence ID" value="NZ_JBGQPK010000021.1"/>
</dbReference>
<dbReference type="EMBL" id="JBGQPK010000021">
    <property type="protein sequence ID" value="MFL2029297.1"/>
    <property type="molecule type" value="Genomic_DNA"/>
</dbReference>
<reference evidence="14 15" key="1">
    <citation type="submission" date="2024-08" db="EMBL/GenBank/DDBJ databases">
        <authorList>
            <person name="Arias E."/>
        </authorList>
    </citation>
    <scope>NUCLEOTIDE SEQUENCE [LARGE SCALE GENOMIC DNA]</scope>
    <source>
        <strain evidence="14 15">FAM 25317</strain>
    </source>
</reference>
<protein>
    <recommendedName>
        <fullName evidence="4">L-serine ammonia-lyase</fullName>
        <ecNumber evidence="4">4.3.1.17</ecNumber>
    </recommendedName>
    <alternativeName>
        <fullName evidence="11">L-serine deaminase</fullName>
    </alternativeName>
</protein>
<name>A0ABW8UBQ3_9LACO</name>
<keyword evidence="15" id="KW-1185">Reference proteome</keyword>